<evidence type="ECO:0000256" key="1">
    <source>
        <dbReference type="PROSITE-ProRule" id="PRU00169"/>
    </source>
</evidence>
<dbReference type="EMBL" id="JACHBT010000003">
    <property type="protein sequence ID" value="MBB6503746.1"/>
    <property type="molecule type" value="Genomic_DNA"/>
</dbReference>
<dbReference type="SMART" id="SM00850">
    <property type="entry name" value="LytTR"/>
    <property type="match status" value="1"/>
</dbReference>
<keyword evidence="1" id="KW-0597">Phosphoprotein</keyword>
<dbReference type="Pfam" id="PF00072">
    <property type="entry name" value="Response_reg"/>
    <property type="match status" value="1"/>
</dbReference>
<proteinExistence type="predicted"/>
<dbReference type="SMART" id="SM00448">
    <property type="entry name" value="REC"/>
    <property type="match status" value="1"/>
</dbReference>
<evidence type="ECO:0000313" key="5">
    <source>
        <dbReference type="Proteomes" id="UP000522313"/>
    </source>
</evidence>
<sequence>MIRTLIVEDVPLARAGLCRLLAAHEDVEVIAEASTLQEGLGKAEVMRPDLAFLDVELPDGTGLILAERLREPRPALVFLTAFHEHALSAFGVAAIDYLLKPATPADVDRALARVRRLLHPPASEATVPAHLEIRDGGRTIFVALDAIERVDTAGHYLCIHAGGDVHLLRTPITDLLDRLGPAFVRVHRSALIRVDRIAAIADRRNGDGDIRLSNGAIVPLSRSYRSALEARLAAARR</sequence>
<name>A0A7X0MM53_9SPHN</name>
<feature type="modified residue" description="4-aspartylphosphate" evidence="1">
    <location>
        <position position="54"/>
    </location>
</feature>
<dbReference type="GO" id="GO:0000156">
    <property type="term" value="F:phosphorelay response regulator activity"/>
    <property type="evidence" value="ECO:0007669"/>
    <property type="project" value="InterPro"/>
</dbReference>
<dbReference type="PROSITE" id="PS50930">
    <property type="entry name" value="HTH_LYTTR"/>
    <property type="match status" value="1"/>
</dbReference>
<dbReference type="InterPro" id="IPR046947">
    <property type="entry name" value="LytR-like"/>
</dbReference>
<accession>A0A7X0MM53</accession>
<gene>
    <name evidence="4" type="ORF">F4693_000701</name>
</gene>
<dbReference type="PROSITE" id="PS50110">
    <property type="entry name" value="RESPONSE_REGULATORY"/>
    <property type="match status" value="1"/>
</dbReference>
<dbReference type="Gene3D" id="3.40.50.2300">
    <property type="match status" value="1"/>
</dbReference>
<dbReference type="Pfam" id="PF04397">
    <property type="entry name" value="LytTR"/>
    <property type="match status" value="1"/>
</dbReference>
<protein>
    <submittedName>
        <fullName evidence="4">Two-component system LytT family response regulator</fullName>
    </submittedName>
</protein>
<dbReference type="InterPro" id="IPR001789">
    <property type="entry name" value="Sig_transdc_resp-reg_receiver"/>
</dbReference>
<evidence type="ECO:0000259" key="2">
    <source>
        <dbReference type="PROSITE" id="PS50110"/>
    </source>
</evidence>
<reference evidence="4 5" key="2">
    <citation type="submission" date="2020-08" db="EMBL/GenBank/DDBJ databases">
        <authorList>
            <person name="Partida-Martinez L."/>
            <person name="Huntemann M."/>
            <person name="Clum A."/>
            <person name="Wang J."/>
            <person name="Palaniappan K."/>
            <person name="Ritter S."/>
            <person name="Chen I.-M."/>
            <person name="Stamatis D."/>
            <person name="Reddy T."/>
            <person name="O'Malley R."/>
            <person name="Daum C."/>
            <person name="Shapiro N."/>
            <person name="Ivanova N."/>
            <person name="Kyrpides N."/>
            <person name="Woyke T."/>
        </authorList>
    </citation>
    <scope>NUCLEOTIDE SEQUENCE [LARGE SCALE GENOMIC DNA]</scope>
    <source>
        <strain evidence="4 5">AS3.13</strain>
    </source>
</reference>
<dbReference type="RefSeq" id="WP_184504159.1">
    <property type="nucleotide sequence ID" value="NZ_JACHBT010000003.1"/>
</dbReference>
<evidence type="ECO:0000313" key="4">
    <source>
        <dbReference type="EMBL" id="MBB6503746.1"/>
    </source>
</evidence>
<dbReference type="SUPFAM" id="SSF52172">
    <property type="entry name" value="CheY-like"/>
    <property type="match status" value="1"/>
</dbReference>
<dbReference type="PANTHER" id="PTHR37299:SF1">
    <property type="entry name" value="STAGE 0 SPORULATION PROTEIN A HOMOLOG"/>
    <property type="match status" value="1"/>
</dbReference>
<dbReference type="Gene3D" id="2.40.50.1020">
    <property type="entry name" value="LytTr DNA-binding domain"/>
    <property type="match status" value="1"/>
</dbReference>
<feature type="domain" description="HTH LytTR-type" evidence="3">
    <location>
        <begin position="131"/>
        <end position="234"/>
    </location>
</feature>
<reference evidence="4 5" key="1">
    <citation type="submission" date="2020-08" db="EMBL/GenBank/DDBJ databases">
        <title>The Agave Microbiome: Exploring the role of microbial communities in plant adaptations to desert environments.</title>
        <authorList>
            <person name="Partida-Martinez L.P."/>
        </authorList>
    </citation>
    <scope>NUCLEOTIDE SEQUENCE [LARGE SCALE GENOMIC DNA]</scope>
    <source>
        <strain evidence="4 5">AS3.13</strain>
    </source>
</reference>
<organism evidence="4 5">
    <name type="scientific">Sphingomonas endophytica</name>
    <dbReference type="NCBI Taxonomy" id="869719"/>
    <lineage>
        <taxon>Bacteria</taxon>
        <taxon>Pseudomonadati</taxon>
        <taxon>Pseudomonadota</taxon>
        <taxon>Alphaproteobacteria</taxon>
        <taxon>Sphingomonadales</taxon>
        <taxon>Sphingomonadaceae</taxon>
        <taxon>Sphingomonas</taxon>
    </lineage>
</organism>
<dbReference type="Proteomes" id="UP000522313">
    <property type="component" value="Unassembled WGS sequence"/>
</dbReference>
<dbReference type="InterPro" id="IPR007492">
    <property type="entry name" value="LytTR_DNA-bd_dom"/>
</dbReference>
<dbReference type="PANTHER" id="PTHR37299">
    <property type="entry name" value="TRANSCRIPTIONAL REGULATOR-RELATED"/>
    <property type="match status" value="1"/>
</dbReference>
<dbReference type="InterPro" id="IPR011006">
    <property type="entry name" value="CheY-like_superfamily"/>
</dbReference>
<evidence type="ECO:0000259" key="3">
    <source>
        <dbReference type="PROSITE" id="PS50930"/>
    </source>
</evidence>
<dbReference type="GO" id="GO:0003677">
    <property type="term" value="F:DNA binding"/>
    <property type="evidence" value="ECO:0007669"/>
    <property type="project" value="InterPro"/>
</dbReference>
<dbReference type="AlphaFoldDB" id="A0A7X0MM53"/>
<feature type="domain" description="Response regulatory" evidence="2">
    <location>
        <begin position="3"/>
        <end position="115"/>
    </location>
</feature>
<comment type="caution">
    <text evidence="4">The sequence shown here is derived from an EMBL/GenBank/DDBJ whole genome shotgun (WGS) entry which is preliminary data.</text>
</comment>